<keyword evidence="14" id="KW-0282">Flagellum</keyword>
<dbReference type="InterPro" id="IPR045851">
    <property type="entry name" value="AMP-bd_C_sf"/>
</dbReference>
<evidence type="ECO:0000256" key="7">
    <source>
        <dbReference type="ARBA" id="ARBA00023136"/>
    </source>
</evidence>
<protein>
    <recommendedName>
        <fullName evidence="9">Flagellar M-ring protein</fullName>
    </recommendedName>
</protein>
<sequence>MAEQTTTPGSEIAPKPAALQALERARGTWEGLAPKTRSRLLLGVVVLAAACALVGWWSTRTDWKTLYSGLEGRDLQQVEQELAAAGITYQTTSDGSGVEVPAQTLDKARMEVAAKGAPQSGRLGFELFDKPNWVGSEFDEKVNYQRALEGELEHTIATIGAVRSARVHLVLPKESLFADQQQPAKASVVLKLKRPALSKDEVESIRNFVSSAVEGLSPQQVTLVDADGRVNLSAQGEGIQASTEEQALADKLVAMLEPLAGRENVRATVNISYDQSSQERTDEVVDPTQVVALQTQKSQQESGPGGAAKASGVPGTASNAAVSTGVEGKPQLPVYPTTAPNAQMSHQESTTYAVTKHTLHESTGPGRVARVTAAVLINDRSQREGSGASTHTVWHARTAEEMRRLEQLAQAAVGFDVKRGDSVVLQNIAFSANAPEPALGAWDRTSGEVKELMRAQPEMLRDFGAALMGVLLLAFVVRPVATQVVRLLEEARVDRHALPSVKLQEAPAIAAGDTEPMGLESPANSRRSAIDANGVLEYITAHVKKEPQQTTRLIEAWIAEGKGAKG</sequence>
<evidence type="ECO:0000256" key="4">
    <source>
        <dbReference type="ARBA" id="ARBA00022475"/>
    </source>
</evidence>
<dbReference type="PRINTS" id="PR01009">
    <property type="entry name" value="FLGMRINGFLIF"/>
</dbReference>
<evidence type="ECO:0000256" key="10">
    <source>
        <dbReference type="SAM" id="MobiDB-lite"/>
    </source>
</evidence>
<evidence type="ECO:0000256" key="8">
    <source>
        <dbReference type="ARBA" id="ARBA00023143"/>
    </source>
</evidence>
<dbReference type="InterPro" id="IPR013556">
    <property type="entry name" value="Flag_M-ring_C"/>
</dbReference>
<feature type="region of interest" description="Disordered" evidence="10">
    <location>
        <begin position="295"/>
        <end position="345"/>
    </location>
</feature>
<keyword evidence="14" id="KW-0966">Cell projection</keyword>
<keyword evidence="14" id="KW-0969">Cilium</keyword>
<proteinExistence type="inferred from homology"/>
<keyword evidence="6 11" id="KW-1133">Transmembrane helix</keyword>
<evidence type="ECO:0000256" key="6">
    <source>
        <dbReference type="ARBA" id="ARBA00022989"/>
    </source>
</evidence>
<evidence type="ECO:0000259" key="12">
    <source>
        <dbReference type="Pfam" id="PF01514"/>
    </source>
</evidence>
<dbReference type="Gene3D" id="3.30.300.30">
    <property type="match status" value="1"/>
</dbReference>
<evidence type="ECO:0000256" key="5">
    <source>
        <dbReference type="ARBA" id="ARBA00022692"/>
    </source>
</evidence>
<feature type="domain" description="Flagellar M-ring N-terminal" evidence="12">
    <location>
        <begin position="59"/>
        <end position="230"/>
    </location>
</feature>
<dbReference type="EMBL" id="JBHSWI010000001">
    <property type="protein sequence ID" value="MFC6644281.1"/>
    <property type="molecule type" value="Genomic_DNA"/>
</dbReference>
<evidence type="ECO:0000256" key="9">
    <source>
        <dbReference type="PIRNR" id="PIRNR004862"/>
    </source>
</evidence>
<comment type="similarity">
    <text evidence="3 9">Belongs to the FliF family.</text>
</comment>
<dbReference type="PIRSF" id="PIRSF004862">
    <property type="entry name" value="FliF"/>
    <property type="match status" value="1"/>
</dbReference>
<keyword evidence="8 9" id="KW-0975">Bacterial flagellum</keyword>
<comment type="caution">
    <text evidence="14">The sequence shown here is derived from an EMBL/GenBank/DDBJ whole genome shotgun (WGS) entry which is preliminary data.</text>
</comment>
<dbReference type="InterPro" id="IPR000067">
    <property type="entry name" value="FlgMring_FliF"/>
</dbReference>
<feature type="domain" description="Flagellar M-ring C-terminal" evidence="13">
    <location>
        <begin position="256"/>
        <end position="430"/>
    </location>
</feature>
<dbReference type="InterPro" id="IPR043427">
    <property type="entry name" value="YscJ/FliF"/>
</dbReference>
<dbReference type="Proteomes" id="UP001596391">
    <property type="component" value="Unassembled WGS sequence"/>
</dbReference>
<accession>A0ABW1Z406</accession>
<evidence type="ECO:0000256" key="1">
    <source>
        <dbReference type="ARBA" id="ARBA00004117"/>
    </source>
</evidence>
<reference evidence="15" key="1">
    <citation type="journal article" date="2019" name="Int. J. Syst. Evol. Microbiol.">
        <title>The Global Catalogue of Microorganisms (GCM) 10K type strain sequencing project: providing services to taxonomists for standard genome sequencing and annotation.</title>
        <authorList>
            <consortium name="The Broad Institute Genomics Platform"/>
            <consortium name="The Broad Institute Genome Sequencing Center for Infectious Disease"/>
            <person name="Wu L."/>
            <person name="Ma J."/>
        </authorList>
    </citation>
    <scope>NUCLEOTIDE SEQUENCE [LARGE SCALE GENOMIC DNA]</scope>
    <source>
        <strain evidence="15">CGMCC 1.16026</strain>
    </source>
</reference>
<keyword evidence="15" id="KW-1185">Reference proteome</keyword>
<evidence type="ECO:0000313" key="15">
    <source>
        <dbReference type="Proteomes" id="UP001596391"/>
    </source>
</evidence>
<comment type="subcellular location">
    <subcellularLocation>
        <location evidence="1 9">Bacterial flagellum basal body</location>
    </subcellularLocation>
    <subcellularLocation>
        <location evidence="2">Cell membrane</location>
        <topology evidence="2">Multi-pass membrane protein</topology>
    </subcellularLocation>
</comment>
<dbReference type="RefSeq" id="WP_263372219.1">
    <property type="nucleotide sequence ID" value="NZ_JAGSYD010000004.1"/>
</dbReference>
<dbReference type="PANTHER" id="PTHR30046">
    <property type="entry name" value="FLAGELLAR M-RING PROTEIN"/>
    <property type="match status" value="1"/>
</dbReference>
<dbReference type="InterPro" id="IPR006182">
    <property type="entry name" value="FliF_N_dom"/>
</dbReference>
<dbReference type="Pfam" id="PF08345">
    <property type="entry name" value="YscJ_FliF_C"/>
    <property type="match status" value="1"/>
</dbReference>
<organism evidence="14 15">
    <name type="scientific">Granulicella cerasi</name>
    <dbReference type="NCBI Taxonomy" id="741063"/>
    <lineage>
        <taxon>Bacteria</taxon>
        <taxon>Pseudomonadati</taxon>
        <taxon>Acidobacteriota</taxon>
        <taxon>Terriglobia</taxon>
        <taxon>Terriglobales</taxon>
        <taxon>Acidobacteriaceae</taxon>
        <taxon>Granulicella</taxon>
    </lineage>
</organism>
<feature type="transmembrane region" description="Helical" evidence="11">
    <location>
        <begin position="40"/>
        <end position="58"/>
    </location>
</feature>
<evidence type="ECO:0000256" key="2">
    <source>
        <dbReference type="ARBA" id="ARBA00004651"/>
    </source>
</evidence>
<evidence type="ECO:0000256" key="3">
    <source>
        <dbReference type="ARBA" id="ARBA00007971"/>
    </source>
</evidence>
<evidence type="ECO:0000313" key="14">
    <source>
        <dbReference type="EMBL" id="MFC6644281.1"/>
    </source>
</evidence>
<evidence type="ECO:0000256" key="11">
    <source>
        <dbReference type="SAM" id="Phobius"/>
    </source>
</evidence>
<evidence type="ECO:0000259" key="13">
    <source>
        <dbReference type="Pfam" id="PF08345"/>
    </source>
</evidence>
<keyword evidence="4" id="KW-1003">Cell membrane</keyword>
<dbReference type="PANTHER" id="PTHR30046:SF0">
    <property type="entry name" value="FLAGELLAR M-RING PROTEIN"/>
    <property type="match status" value="1"/>
</dbReference>
<keyword evidence="5 11" id="KW-0812">Transmembrane</keyword>
<comment type="function">
    <text evidence="9">The M ring may be actively involved in energy transduction.</text>
</comment>
<dbReference type="Pfam" id="PF01514">
    <property type="entry name" value="YscJ_FliF"/>
    <property type="match status" value="1"/>
</dbReference>
<gene>
    <name evidence="14" type="primary">fliF</name>
    <name evidence="14" type="ORF">ACFQBQ_01475</name>
</gene>
<name>A0ABW1Z406_9BACT</name>
<dbReference type="NCBIfam" id="TIGR00206">
    <property type="entry name" value="fliF"/>
    <property type="match status" value="1"/>
</dbReference>
<keyword evidence="7 11" id="KW-0472">Membrane</keyword>